<evidence type="ECO:0000256" key="2">
    <source>
        <dbReference type="SAM" id="MobiDB-lite"/>
    </source>
</evidence>
<protein>
    <submittedName>
        <fullName evidence="4">ARAD1B20262p</fullName>
    </submittedName>
</protein>
<evidence type="ECO:0000313" key="4">
    <source>
        <dbReference type="EMBL" id="CDP36757.1"/>
    </source>
</evidence>
<name>A0A060TD08_BLAAD</name>
<feature type="transmembrane region" description="Helical" evidence="3">
    <location>
        <begin position="283"/>
        <end position="302"/>
    </location>
</feature>
<sequence length="327" mass="36345">MASHPIKENAPTLLDVLDVPRRGSEDSSEPISRTATRNEITESKPLLAPFAPQNPRGPFARLASSTPRSQSLVNIHSAVSNSASKAAYRLHEADQNRSFFPLVIGNTTSPPKSPPLRSQSAEKEVPQLKRQEIAEGRDALPPSMSAGLKSANVNQTITRLKESLSGDVVVKLDQSESALEFQLASLGNSLKQLSTLRQELDQIITHCIETTDGSIQDGNTHLERVQALREEFATVDKLEERMRAAKQKVEECKQKLHSANQRITLKENDFLLRKTRIMYAKRGTVAALVLLVVLITLLRVYFRKHSSRDLDSILECLSNLQECTHLN</sequence>
<keyword evidence="3" id="KW-0812">Transmembrane</keyword>
<keyword evidence="1" id="KW-0175">Coiled coil</keyword>
<feature type="region of interest" description="Disordered" evidence="2">
    <location>
        <begin position="104"/>
        <end position="125"/>
    </location>
</feature>
<reference evidence="4" key="2">
    <citation type="submission" date="2014-06" db="EMBL/GenBank/DDBJ databases">
        <title>The complete genome of Blastobotrys (Arxula) adeninivorans LS3 - a yeast of biotechnological interest.</title>
        <authorList>
            <person name="Kunze G."/>
            <person name="Gaillardin C."/>
            <person name="Czernicka M."/>
            <person name="Durrens P."/>
            <person name="Martin T."/>
            <person name="Boer E."/>
            <person name="Gabaldon T."/>
            <person name="Cruz J."/>
            <person name="Talla E."/>
            <person name="Marck C."/>
            <person name="Goffeau A."/>
            <person name="Barbe V."/>
            <person name="Baret P."/>
            <person name="Baronian K."/>
            <person name="Beier S."/>
            <person name="Bleykasten C."/>
            <person name="Bode R."/>
            <person name="Casaregola S."/>
            <person name="Despons L."/>
            <person name="Fairhead C."/>
            <person name="Giersberg M."/>
            <person name="Gierski P."/>
            <person name="Hahnel U."/>
            <person name="Hartmann A."/>
            <person name="Jankowska D."/>
            <person name="Jubin C."/>
            <person name="Jung P."/>
            <person name="Lafontaine I."/>
            <person name="Leh-Louis V."/>
            <person name="Lemaire M."/>
            <person name="Marcet-Houben M."/>
            <person name="Mascher M."/>
            <person name="Morel G."/>
            <person name="Richard G.-F."/>
            <person name="Riechen J."/>
            <person name="Sacerdot C."/>
            <person name="Sarkar A."/>
            <person name="Savel G."/>
            <person name="Schacherer J."/>
            <person name="Sherman D."/>
            <person name="Straub M.-L."/>
            <person name="Stein N."/>
            <person name="Thierry A."/>
            <person name="Trautwein-Schult A."/>
            <person name="Westhof E."/>
            <person name="Worch S."/>
            <person name="Dujon B."/>
            <person name="Souciet J.-L."/>
            <person name="Wincker P."/>
            <person name="Scholz U."/>
            <person name="Neuveglise N."/>
        </authorList>
    </citation>
    <scope>NUCLEOTIDE SEQUENCE</scope>
    <source>
        <strain evidence="4">LS3</strain>
    </source>
</reference>
<evidence type="ECO:0000256" key="1">
    <source>
        <dbReference type="SAM" id="Coils"/>
    </source>
</evidence>
<dbReference type="EMBL" id="HG937692">
    <property type="protein sequence ID" value="CDP36757.1"/>
    <property type="molecule type" value="Genomic_DNA"/>
</dbReference>
<feature type="coiled-coil region" evidence="1">
    <location>
        <begin position="228"/>
        <end position="269"/>
    </location>
</feature>
<organism evidence="4">
    <name type="scientific">Blastobotrys adeninivorans</name>
    <name type="common">Yeast</name>
    <name type="synonym">Arxula adeninivorans</name>
    <dbReference type="NCBI Taxonomy" id="409370"/>
    <lineage>
        <taxon>Eukaryota</taxon>
        <taxon>Fungi</taxon>
        <taxon>Dikarya</taxon>
        <taxon>Ascomycota</taxon>
        <taxon>Saccharomycotina</taxon>
        <taxon>Dipodascomycetes</taxon>
        <taxon>Dipodascales</taxon>
        <taxon>Trichomonascaceae</taxon>
        <taxon>Blastobotrys</taxon>
    </lineage>
</organism>
<evidence type="ECO:0000256" key="3">
    <source>
        <dbReference type="SAM" id="Phobius"/>
    </source>
</evidence>
<proteinExistence type="predicted"/>
<keyword evidence="3" id="KW-1133">Transmembrane helix</keyword>
<reference evidence="4" key="1">
    <citation type="submission" date="2014-02" db="EMBL/GenBank/DDBJ databases">
        <authorList>
            <person name="Genoscope - CEA"/>
        </authorList>
    </citation>
    <scope>NUCLEOTIDE SEQUENCE</scope>
    <source>
        <strain evidence="4">LS3</strain>
    </source>
</reference>
<gene>
    <name evidence="4" type="ORF">GNLVRS02_ARAD1B20262g</name>
</gene>
<feature type="region of interest" description="Disordered" evidence="2">
    <location>
        <begin position="1"/>
        <end position="65"/>
    </location>
</feature>
<feature type="compositionally biased region" description="Polar residues" evidence="2">
    <location>
        <begin position="29"/>
        <end position="38"/>
    </location>
</feature>
<keyword evidence="3" id="KW-0472">Membrane</keyword>
<accession>A0A060TD08</accession>
<dbReference type="AlphaFoldDB" id="A0A060TD08"/>